<organism evidence="1 2">
    <name type="scientific">Nyssa sinensis</name>
    <dbReference type="NCBI Taxonomy" id="561372"/>
    <lineage>
        <taxon>Eukaryota</taxon>
        <taxon>Viridiplantae</taxon>
        <taxon>Streptophyta</taxon>
        <taxon>Embryophyta</taxon>
        <taxon>Tracheophyta</taxon>
        <taxon>Spermatophyta</taxon>
        <taxon>Magnoliopsida</taxon>
        <taxon>eudicotyledons</taxon>
        <taxon>Gunneridae</taxon>
        <taxon>Pentapetalae</taxon>
        <taxon>asterids</taxon>
        <taxon>Cornales</taxon>
        <taxon>Nyssaceae</taxon>
        <taxon>Nyssa</taxon>
    </lineage>
</organism>
<dbReference type="InterPro" id="IPR053052">
    <property type="entry name" value="Imprinting_Balance_Reg"/>
</dbReference>
<sequence>MQETKDITIGRFFILGRTISNIASIFISHPHHSHQSIINTLLSESIIASFTVTNSRSSPQPVLIVASANILAITDTLLVGEKQINNDWSRKKQKTSQLVGSLSLGAPSPALHPSMQPSSSAILITHTNPSSTRHYPNPSFTVTNSRSSPRPVLIVASANIFAVTDTLLAGEKRIDNQHDWYAILQLSRLTHASELIAPQYRRLALLLHPLANKLAFADDTFPFTNHGDPVSRWHDVTFPMLNHQTQTQKHTKISRRTLWQI</sequence>
<evidence type="ECO:0000313" key="2">
    <source>
        <dbReference type="Proteomes" id="UP000325577"/>
    </source>
</evidence>
<dbReference type="SUPFAM" id="SSF46565">
    <property type="entry name" value="Chaperone J-domain"/>
    <property type="match status" value="1"/>
</dbReference>
<name>A0A5J5B8U1_9ASTE</name>
<keyword evidence="2" id="KW-1185">Reference proteome</keyword>
<accession>A0A5J5B8U1</accession>
<reference evidence="1 2" key="1">
    <citation type="submission" date="2019-09" db="EMBL/GenBank/DDBJ databases">
        <title>A chromosome-level genome assembly of the Chinese tupelo Nyssa sinensis.</title>
        <authorList>
            <person name="Yang X."/>
            <person name="Kang M."/>
            <person name="Yang Y."/>
            <person name="Xiong H."/>
            <person name="Wang M."/>
            <person name="Zhang Z."/>
            <person name="Wang Z."/>
            <person name="Wu H."/>
            <person name="Ma T."/>
            <person name="Liu J."/>
            <person name="Xi Z."/>
        </authorList>
    </citation>
    <scope>NUCLEOTIDE SEQUENCE [LARGE SCALE GENOMIC DNA]</scope>
    <source>
        <strain evidence="1">J267</strain>
        <tissue evidence="1">Leaf</tissue>
    </source>
</reference>
<proteinExistence type="predicted"/>
<dbReference type="InterPro" id="IPR036869">
    <property type="entry name" value="J_dom_sf"/>
</dbReference>
<dbReference type="EMBL" id="CM018037">
    <property type="protein sequence ID" value="KAA8539109.1"/>
    <property type="molecule type" value="Genomic_DNA"/>
</dbReference>
<dbReference type="InterPro" id="IPR001623">
    <property type="entry name" value="DnaJ_domain"/>
</dbReference>
<protein>
    <submittedName>
        <fullName evidence="1">Uncharacterized protein</fullName>
    </submittedName>
</protein>
<evidence type="ECO:0000313" key="1">
    <source>
        <dbReference type="EMBL" id="KAA8539109.1"/>
    </source>
</evidence>
<dbReference type="Proteomes" id="UP000325577">
    <property type="component" value="Linkage Group LG14"/>
</dbReference>
<dbReference type="Gene3D" id="1.10.287.110">
    <property type="entry name" value="DnaJ domain"/>
    <property type="match status" value="1"/>
</dbReference>
<dbReference type="AlphaFoldDB" id="A0A5J5B8U1"/>
<dbReference type="OrthoDB" id="10250354at2759"/>
<dbReference type="PANTHER" id="PTHR45496:SF19">
    <property type="entry name" value="J DOMAIN-CONTAINING PROTEIN"/>
    <property type="match status" value="1"/>
</dbReference>
<gene>
    <name evidence="1" type="ORF">F0562_025801</name>
</gene>
<dbReference type="PANTHER" id="PTHR45496">
    <property type="entry name" value="CHAPERONE DNAJ-DOMAIN SUPERFAMILY PROTEIN"/>
    <property type="match status" value="1"/>
</dbReference>
<dbReference type="CDD" id="cd06257">
    <property type="entry name" value="DnaJ"/>
    <property type="match status" value="1"/>
</dbReference>